<evidence type="ECO:0000256" key="4">
    <source>
        <dbReference type="ARBA" id="ARBA00022516"/>
    </source>
</evidence>
<dbReference type="NCBIfam" id="NF011625">
    <property type="entry name" value="PRK15051.1"/>
    <property type="match status" value="1"/>
</dbReference>
<accession>A0A1A9K7H2</accession>
<keyword evidence="4 12" id="KW-0444">Lipid biosynthesis</keyword>
<protein>
    <recommendedName>
        <fullName evidence="12">Probable 4-amino-4-deoxy-L-arabinose-phosphoundecaprenol flippase subunit ArnE</fullName>
        <shortName evidence="12">L-Ara4N-phosphoundecaprenol flippase subunit ArnE</shortName>
    </recommendedName>
    <alternativeName>
        <fullName evidence="12">Undecaprenyl phosphate-aminoarabinose flippase subunit ArnE</fullName>
    </alternativeName>
</protein>
<organism evidence="14 15">
    <name type="scientific">Pseudomonas citronellolis</name>
    <dbReference type="NCBI Taxonomy" id="53408"/>
    <lineage>
        <taxon>Bacteria</taxon>
        <taxon>Pseudomonadati</taxon>
        <taxon>Pseudomonadota</taxon>
        <taxon>Gammaproteobacteria</taxon>
        <taxon>Pseudomonadales</taxon>
        <taxon>Pseudomonadaceae</taxon>
        <taxon>Pseudomonas</taxon>
    </lineage>
</organism>
<comment type="function">
    <text evidence="12">Translocates 4-amino-4-deoxy-L-arabinose-phosphoundecaprenol (alpha-L-Ara4N-phosphoundecaprenol) from the cytoplasmic to the periplasmic side of the inner membrane.</text>
</comment>
<feature type="transmembrane region" description="Helical" evidence="12">
    <location>
        <begin position="68"/>
        <end position="88"/>
    </location>
</feature>
<dbReference type="SUPFAM" id="SSF103481">
    <property type="entry name" value="Multidrug resistance efflux transporter EmrE"/>
    <property type="match status" value="1"/>
</dbReference>
<dbReference type="AlphaFoldDB" id="A0A1A9K7H2"/>
<feature type="domain" description="EamA" evidence="13">
    <location>
        <begin position="37"/>
        <end position="110"/>
    </location>
</feature>
<dbReference type="PANTHER" id="PTHR30561">
    <property type="entry name" value="SMR FAMILY PROTON-DEPENDENT DRUG EFFLUX TRANSPORTER SUGE"/>
    <property type="match status" value="1"/>
</dbReference>
<keyword evidence="3 12" id="KW-1003">Cell membrane</keyword>
<evidence type="ECO:0000256" key="11">
    <source>
        <dbReference type="ARBA" id="ARBA00023136"/>
    </source>
</evidence>
<evidence type="ECO:0000313" key="15">
    <source>
        <dbReference type="Proteomes" id="UP000077748"/>
    </source>
</evidence>
<keyword evidence="10 12" id="KW-0443">Lipid metabolism</keyword>
<dbReference type="RefSeq" id="WP_064582015.1">
    <property type="nucleotide sequence ID" value="NZ_CP015878.1"/>
</dbReference>
<dbReference type="InterPro" id="IPR000620">
    <property type="entry name" value="EamA_dom"/>
</dbReference>
<dbReference type="GO" id="GO:0005886">
    <property type="term" value="C:plasma membrane"/>
    <property type="evidence" value="ECO:0007669"/>
    <property type="project" value="UniProtKB-SubCell"/>
</dbReference>
<dbReference type="EMBL" id="CP015878">
    <property type="protein sequence ID" value="ANI13419.1"/>
    <property type="molecule type" value="Genomic_DNA"/>
</dbReference>
<dbReference type="Pfam" id="PF00892">
    <property type="entry name" value="EamA"/>
    <property type="match status" value="1"/>
</dbReference>
<evidence type="ECO:0000256" key="9">
    <source>
        <dbReference type="ARBA" id="ARBA00022989"/>
    </source>
</evidence>
<dbReference type="FunFam" id="1.10.3730.20:FF:000002">
    <property type="entry name" value="Probable 4-amino-4-deoxy-L-arabinose-phosphoundecaprenol flippase subunit ArnE"/>
    <property type="match status" value="1"/>
</dbReference>
<evidence type="ECO:0000313" key="14">
    <source>
        <dbReference type="EMBL" id="ANI13419.1"/>
    </source>
</evidence>
<evidence type="ECO:0000256" key="12">
    <source>
        <dbReference type="HAMAP-Rule" id="MF_01869"/>
    </source>
</evidence>
<evidence type="ECO:0000256" key="8">
    <source>
        <dbReference type="ARBA" id="ARBA00022985"/>
    </source>
</evidence>
<keyword evidence="2 12" id="KW-0813">Transport</keyword>
<gene>
    <name evidence="12" type="primary">arnE</name>
    <name evidence="14" type="ORF">A9C11_05230</name>
</gene>
<dbReference type="Proteomes" id="UP000077748">
    <property type="component" value="Chromosome"/>
</dbReference>
<feature type="transmembrane region" description="Helical" evidence="12">
    <location>
        <begin position="94"/>
        <end position="112"/>
    </location>
</feature>
<sequence length="114" mass="11956">MTAALLAAVCLLTCLGQVAQKLAVDGWGERDLSLLGKLLSPWLLLAVACLGAALLLWLLLLQRLPVGLAYPMLSLNFVLVTLAARLLFGESVDARHWLGIVLIGAGVALLGAQA</sequence>
<reference evidence="14 15" key="1">
    <citation type="submission" date="2016-05" db="EMBL/GenBank/DDBJ databases">
        <title>Genome Sequence of Pseudomonas citronellolis Strain SJTE-3, an Estrogens and Persistent Organic Pollutants degradation strain.</title>
        <authorList>
            <person name="Liang R."/>
        </authorList>
    </citation>
    <scope>NUCLEOTIDE SEQUENCE [LARGE SCALE GENOMIC DNA]</scope>
    <source>
        <strain evidence="14 15">SJTE-3</strain>
    </source>
</reference>
<dbReference type="PANTHER" id="PTHR30561:SF23">
    <property type="entry name" value="4-AMINO-4-DEOXY-L-ARABINOSE-PHOSPHOUNDECAPRENOL FLIPPASE SUBUNIT ARNE-RELATED"/>
    <property type="match status" value="1"/>
</dbReference>
<evidence type="ECO:0000256" key="3">
    <source>
        <dbReference type="ARBA" id="ARBA00022475"/>
    </source>
</evidence>
<dbReference type="GO" id="GO:1901505">
    <property type="term" value="F:carbohydrate derivative transmembrane transporter activity"/>
    <property type="evidence" value="ECO:0007669"/>
    <property type="project" value="InterPro"/>
</dbReference>
<dbReference type="InterPro" id="IPR037185">
    <property type="entry name" value="EmrE-like"/>
</dbReference>
<dbReference type="InterPro" id="IPR000390">
    <property type="entry name" value="Small_drug/metabolite_transptr"/>
</dbReference>
<proteinExistence type="inferred from homology"/>
<evidence type="ECO:0000256" key="1">
    <source>
        <dbReference type="ARBA" id="ARBA00004651"/>
    </source>
</evidence>
<keyword evidence="8 12" id="KW-0448">Lipopolysaccharide biosynthesis</keyword>
<comment type="subunit">
    <text evidence="12">Heterodimer of ArnE and ArnF.</text>
</comment>
<dbReference type="UniPathway" id="UPA00030"/>
<comment type="subcellular location">
    <subcellularLocation>
        <location evidence="12">Cell inner membrane</location>
        <topology evidence="12">Multi-pass membrane protein</topology>
    </subcellularLocation>
    <subcellularLocation>
        <location evidence="1">Cell membrane</location>
        <topology evidence="1">Multi-pass membrane protein</topology>
    </subcellularLocation>
</comment>
<name>A0A1A9K7H2_9PSED</name>
<keyword evidence="11 12" id="KW-0472">Membrane</keyword>
<dbReference type="HAMAP" id="MF_01869">
    <property type="entry name" value="Flippase_ArnE"/>
    <property type="match status" value="1"/>
</dbReference>
<dbReference type="GO" id="GO:0009103">
    <property type="term" value="P:lipopolysaccharide biosynthetic process"/>
    <property type="evidence" value="ECO:0007669"/>
    <property type="project" value="UniProtKB-UniRule"/>
</dbReference>
<evidence type="ECO:0000256" key="7">
    <source>
        <dbReference type="ARBA" id="ARBA00022692"/>
    </source>
</evidence>
<evidence type="ECO:0000259" key="13">
    <source>
        <dbReference type="Pfam" id="PF00892"/>
    </source>
</evidence>
<evidence type="ECO:0000256" key="5">
    <source>
        <dbReference type="ARBA" id="ARBA00022519"/>
    </source>
</evidence>
<dbReference type="InterPro" id="IPR022883">
    <property type="entry name" value="Flippase_ArnE"/>
</dbReference>
<comment type="similarity">
    <text evidence="12">Belongs to the ArnE family.</text>
</comment>
<keyword evidence="9 12" id="KW-1133">Transmembrane helix</keyword>
<dbReference type="GO" id="GO:0009245">
    <property type="term" value="P:lipid A biosynthetic process"/>
    <property type="evidence" value="ECO:0007669"/>
    <property type="project" value="UniProtKB-UniRule"/>
</dbReference>
<dbReference type="Gene3D" id="1.10.3730.20">
    <property type="match status" value="1"/>
</dbReference>
<keyword evidence="6 12" id="KW-0441">Lipid A biosynthesis</keyword>
<keyword evidence="5 12" id="KW-0997">Cell inner membrane</keyword>
<feature type="transmembrane region" description="Helical" evidence="12">
    <location>
        <begin position="39"/>
        <end position="61"/>
    </location>
</feature>
<keyword evidence="7 12" id="KW-0812">Transmembrane</keyword>
<evidence type="ECO:0000256" key="2">
    <source>
        <dbReference type="ARBA" id="ARBA00022448"/>
    </source>
</evidence>
<evidence type="ECO:0000256" key="6">
    <source>
        <dbReference type="ARBA" id="ARBA00022556"/>
    </source>
</evidence>
<comment type="pathway">
    <text evidence="12">Bacterial outer membrane biogenesis; lipopolysaccharide biosynthesis.</text>
</comment>
<evidence type="ECO:0000256" key="10">
    <source>
        <dbReference type="ARBA" id="ARBA00023098"/>
    </source>
</evidence>